<evidence type="ECO:0000313" key="1">
    <source>
        <dbReference type="EMBL" id="ABE30563.1"/>
    </source>
</evidence>
<dbReference type="KEGG" id="bxe:Bxe_A2406"/>
<dbReference type="EMBL" id="CP000270">
    <property type="protein sequence ID" value="ABE30563.1"/>
    <property type="molecule type" value="Genomic_DNA"/>
</dbReference>
<name>Q13ZC6_PARXL</name>
<proteinExistence type="predicted"/>
<evidence type="ECO:0000313" key="2">
    <source>
        <dbReference type="Proteomes" id="UP000001817"/>
    </source>
</evidence>
<sequence>MITANVSENSRAIKVKMRGGQSFLKRCQIGCNLEMFFREAVLYLIFYLLKRLQIASERVITCSVRSPRRSRTLGVRHYFGLDVRSSSVVEQLSVQINPTTFTS</sequence>
<accession>Q13ZC6</accession>
<dbReference type="STRING" id="266265.Bxe_A2406"/>
<dbReference type="AlphaFoldDB" id="Q13ZC6"/>
<protein>
    <submittedName>
        <fullName evidence="1">Uncharacterized protein</fullName>
    </submittedName>
</protein>
<dbReference type="Proteomes" id="UP000001817">
    <property type="component" value="Chromosome 1"/>
</dbReference>
<gene>
    <name evidence="1" type="ORF">Bxe_A2406</name>
</gene>
<organism evidence="1 2">
    <name type="scientific">Paraburkholderia xenovorans (strain LB400)</name>
    <dbReference type="NCBI Taxonomy" id="266265"/>
    <lineage>
        <taxon>Bacteria</taxon>
        <taxon>Pseudomonadati</taxon>
        <taxon>Pseudomonadota</taxon>
        <taxon>Betaproteobacteria</taxon>
        <taxon>Burkholderiales</taxon>
        <taxon>Burkholderiaceae</taxon>
        <taxon>Paraburkholderia</taxon>
    </lineage>
</organism>
<keyword evidence="2" id="KW-1185">Reference proteome</keyword>
<reference evidence="1 2" key="1">
    <citation type="journal article" date="2006" name="Proc. Natl. Acad. Sci. U.S.A.">
        <title>Burkholderia xenovorans LB400 harbors a multi-replicon, 9.73-Mbp genome shaped for versatility.</title>
        <authorList>
            <person name="Chain P.S."/>
            <person name="Denef V.J."/>
            <person name="Konstantinidis K.T."/>
            <person name="Vergez L.M."/>
            <person name="Agullo L."/>
            <person name="Reyes V.L."/>
            <person name="Hauser L."/>
            <person name="Cordova M."/>
            <person name="Gomez L."/>
            <person name="Gonzalez M."/>
            <person name="Land M."/>
            <person name="Lao V."/>
            <person name="Larimer F."/>
            <person name="LiPuma J.J."/>
            <person name="Mahenthiralingam E."/>
            <person name="Malfatti S.A."/>
            <person name="Marx C.J."/>
            <person name="Parnell J.J."/>
            <person name="Ramette A."/>
            <person name="Richardson P."/>
            <person name="Seeger M."/>
            <person name="Smith D."/>
            <person name="Spilker T."/>
            <person name="Sul W.J."/>
            <person name="Tsoi T.V."/>
            <person name="Ulrich L.E."/>
            <person name="Zhulin I.B."/>
            <person name="Tiedje J.M."/>
        </authorList>
    </citation>
    <scope>NUCLEOTIDE SEQUENCE [LARGE SCALE GENOMIC DNA]</scope>
    <source>
        <strain evidence="1 2">LB400</strain>
    </source>
</reference>